<evidence type="ECO:0000256" key="8">
    <source>
        <dbReference type="ARBA" id="ARBA00022862"/>
    </source>
</evidence>
<dbReference type="PANTHER" id="PTHR43016:SF16">
    <property type="entry name" value="METALLOPROTEASE, PUTATIVE (AFU_ORTHOLOGUE AFUA_4G07610)-RELATED"/>
    <property type="match status" value="1"/>
</dbReference>
<dbReference type="EC" id="1.11.1.24" evidence="5"/>
<feature type="compositionally biased region" description="Pro residues" evidence="16">
    <location>
        <begin position="218"/>
        <end position="228"/>
    </location>
</feature>
<dbReference type="GO" id="GO:0046872">
    <property type="term" value="F:metal ion binding"/>
    <property type="evidence" value="ECO:0007669"/>
    <property type="project" value="InterPro"/>
</dbReference>
<comment type="similarity">
    <text evidence="2">Belongs to the peptidase M16 family. PreP subfamily.</text>
</comment>
<evidence type="ECO:0000256" key="13">
    <source>
        <dbReference type="ARBA" id="ARBA00045897"/>
    </source>
</evidence>
<protein>
    <recommendedName>
        <fullName evidence="6">Presequence protease, mitochondrial</fullName>
        <ecNumber evidence="5">1.11.1.24</ecNumber>
    </recommendedName>
    <alternativeName>
        <fullName evidence="12">Pitrilysin metalloproteinase</fullName>
    </alternativeName>
</protein>
<evidence type="ECO:0000256" key="14">
    <source>
        <dbReference type="ARBA" id="ARBA00049091"/>
    </source>
</evidence>
<dbReference type="CDD" id="cd03015">
    <property type="entry name" value="PRX_Typ2cys"/>
    <property type="match status" value="1"/>
</dbReference>
<evidence type="ECO:0000256" key="7">
    <source>
        <dbReference type="ARBA" id="ARBA00022559"/>
    </source>
</evidence>
<evidence type="ECO:0000256" key="2">
    <source>
        <dbReference type="ARBA" id="ARBA00007575"/>
    </source>
</evidence>
<proteinExistence type="inferred from homology"/>
<feature type="compositionally biased region" description="Low complexity" evidence="16">
    <location>
        <begin position="229"/>
        <end position="247"/>
    </location>
</feature>
<evidence type="ECO:0000256" key="3">
    <source>
        <dbReference type="ARBA" id="ARBA00009796"/>
    </source>
</evidence>
<evidence type="ECO:0000256" key="9">
    <source>
        <dbReference type="ARBA" id="ARBA00023002"/>
    </source>
</evidence>
<dbReference type="GO" id="GO:0006508">
    <property type="term" value="P:proteolysis"/>
    <property type="evidence" value="ECO:0007669"/>
    <property type="project" value="InterPro"/>
</dbReference>
<comment type="function">
    <text evidence="13">Degrades mitochondrial transit peptides after their cleavage in the intermembrane space or in the matrix, and presequence peptides; clearance of these peptides is required to keep the presequence processing machinery running. Preferentially cleaves the N-terminal side of paired basic amino acid residues. Also degrades other unstructured peptides. May function as an ATP-dependent peptidase as opposed to a metalloendopeptidase.</text>
</comment>
<gene>
    <name evidence="18" type="ORF">RHS03_03889</name>
</gene>
<feature type="compositionally biased region" description="Basic and acidic residues" evidence="16">
    <location>
        <begin position="1707"/>
        <end position="1716"/>
    </location>
</feature>
<dbReference type="InterPro" id="IPR036249">
    <property type="entry name" value="Thioredoxin-like_sf"/>
</dbReference>
<dbReference type="InterPro" id="IPR007863">
    <property type="entry name" value="Peptidase_M16_C"/>
</dbReference>
<dbReference type="FunFam" id="3.30.830.10:FF:000015">
    <property type="entry name" value="Putative zinc metalloprotease"/>
    <property type="match status" value="1"/>
</dbReference>
<comment type="similarity">
    <text evidence="3">Belongs to the peroxiredoxin family. AhpC/Prx1 subfamily.</text>
</comment>
<dbReference type="InterPro" id="IPR013578">
    <property type="entry name" value="Peptidase_M16C_assoc"/>
</dbReference>
<organism evidence="18 19">
    <name type="scientific">Rhizoctonia solani</name>
    <dbReference type="NCBI Taxonomy" id="456999"/>
    <lineage>
        <taxon>Eukaryota</taxon>
        <taxon>Fungi</taxon>
        <taxon>Dikarya</taxon>
        <taxon>Basidiomycota</taxon>
        <taxon>Agaricomycotina</taxon>
        <taxon>Agaricomycetes</taxon>
        <taxon>Cantharellales</taxon>
        <taxon>Ceratobasidiaceae</taxon>
        <taxon>Rhizoctonia</taxon>
    </lineage>
</organism>
<dbReference type="FunFam" id="3.40.30.10:FF:000003">
    <property type="entry name" value="Peroxiredoxin 1"/>
    <property type="match status" value="1"/>
</dbReference>
<evidence type="ECO:0000256" key="5">
    <source>
        <dbReference type="ARBA" id="ARBA00013017"/>
    </source>
</evidence>
<dbReference type="Pfam" id="PF05193">
    <property type="entry name" value="Peptidase_M16_C"/>
    <property type="match status" value="2"/>
</dbReference>
<dbReference type="GO" id="GO:0140824">
    <property type="term" value="F:thioredoxin-dependent peroxiredoxin activity"/>
    <property type="evidence" value="ECO:0007669"/>
    <property type="project" value="UniProtKB-EC"/>
</dbReference>
<dbReference type="Pfam" id="PF10417">
    <property type="entry name" value="1-cysPrx_C"/>
    <property type="match status" value="1"/>
</dbReference>
<feature type="region of interest" description="Disordered" evidence="16">
    <location>
        <begin position="1695"/>
        <end position="1722"/>
    </location>
</feature>
<evidence type="ECO:0000256" key="4">
    <source>
        <dbReference type="ARBA" id="ARBA00011853"/>
    </source>
</evidence>
<name>A0A8H7LXN9_9AGAM</name>
<dbReference type="InterPro" id="IPR019479">
    <property type="entry name" value="Peroxiredoxin_C"/>
</dbReference>
<dbReference type="Pfam" id="PF00578">
    <property type="entry name" value="AhpC-TSA"/>
    <property type="match status" value="1"/>
</dbReference>
<evidence type="ECO:0000256" key="12">
    <source>
        <dbReference type="ARBA" id="ARBA00034552"/>
    </source>
</evidence>
<keyword evidence="8" id="KW-0049">Antioxidant</keyword>
<dbReference type="FunFam" id="3.30.830.10:FF:000031">
    <property type="entry name" value="Putative zinc metalloprotease"/>
    <property type="match status" value="1"/>
</dbReference>
<dbReference type="SUPFAM" id="SSF63411">
    <property type="entry name" value="LuxS/MPP-like metallohydrolase"/>
    <property type="match status" value="4"/>
</dbReference>
<comment type="subunit">
    <text evidence="4">Monomer and homodimer; homodimerization is induced by binding of the substrate.</text>
</comment>
<dbReference type="OrthoDB" id="4953at2759"/>
<dbReference type="InterPro" id="IPR011765">
    <property type="entry name" value="Pept_M16_N"/>
</dbReference>
<dbReference type="InterPro" id="IPR011249">
    <property type="entry name" value="Metalloenz_LuxS/M16"/>
</dbReference>
<reference evidence="18" key="1">
    <citation type="submission" date="2020-09" db="EMBL/GenBank/DDBJ databases">
        <title>Comparative genome analyses of four rice-infecting Rhizoctonia solani isolates reveal extensive enrichment of homogalacturonan modification genes.</title>
        <authorList>
            <person name="Lee D.-Y."/>
            <person name="Jeon J."/>
            <person name="Kim K.-T."/>
            <person name="Cheong K."/>
            <person name="Song H."/>
            <person name="Choi G."/>
            <person name="Ko J."/>
            <person name="Opiyo S.O."/>
            <person name="Zuo S."/>
            <person name="Madhav S."/>
            <person name="Lee Y.-H."/>
            <person name="Wang G.-L."/>
        </authorList>
    </citation>
    <scope>NUCLEOTIDE SEQUENCE</scope>
    <source>
        <strain evidence="18">AG1-IA WGL</strain>
    </source>
</reference>
<dbReference type="GO" id="GO:0005758">
    <property type="term" value="C:mitochondrial intermembrane space"/>
    <property type="evidence" value="ECO:0007669"/>
    <property type="project" value="UniProtKB-SubCell"/>
</dbReference>
<evidence type="ECO:0000256" key="1">
    <source>
        <dbReference type="ARBA" id="ARBA00004569"/>
    </source>
</evidence>
<evidence type="ECO:0000256" key="6">
    <source>
        <dbReference type="ARBA" id="ARBA00020167"/>
    </source>
</evidence>
<feature type="non-terminal residue" evidence="18">
    <location>
        <position position="1"/>
    </location>
</feature>
<comment type="caution">
    <text evidence="18">The sequence shown here is derived from an EMBL/GenBank/DDBJ whole genome shotgun (WGS) entry which is preliminary data.</text>
</comment>
<keyword evidence="10" id="KW-1015">Disulfide bond</keyword>
<evidence type="ECO:0000256" key="15">
    <source>
        <dbReference type="SAM" id="Coils"/>
    </source>
</evidence>
<feature type="region of interest" description="Disordered" evidence="16">
    <location>
        <begin position="210"/>
        <end position="276"/>
    </location>
</feature>
<dbReference type="SMART" id="SM01264">
    <property type="entry name" value="M16C_associated"/>
    <property type="match status" value="1"/>
</dbReference>
<evidence type="ECO:0000256" key="11">
    <source>
        <dbReference type="ARBA" id="ARBA00023284"/>
    </source>
</evidence>
<evidence type="ECO:0000259" key="17">
    <source>
        <dbReference type="PROSITE" id="PS51352"/>
    </source>
</evidence>
<comment type="catalytic activity">
    <reaction evidence="14">
        <text>a hydroperoxide + [thioredoxin]-dithiol = an alcohol + [thioredoxin]-disulfide + H2O</text>
        <dbReference type="Rhea" id="RHEA:62620"/>
        <dbReference type="Rhea" id="RHEA-COMP:10698"/>
        <dbReference type="Rhea" id="RHEA-COMP:10700"/>
        <dbReference type="ChEBI" id="CHEBI:15377"/>
        <dbReference type="ChEBI" id="CHEBI:29950"/>
        <dbReference type="ChEBI" id="CHEBI:30879"/>
        <dbReference type="ChEBI" id="CHEBI:35924"/>
        <dbReference type="ChEBI" id="CHEBI:50058"/>
        <dbReference type="EC" id="1.11.1.24"/>
    </reaction>
</comment>
<comment type="subcellular location">
    <subcellularLocation>
        <location evidence="1">Mitochondrion intermembrane space</location>
    </subcellularLocation>
</comment>
<dbReference type="Gene3D" id="3.40.30.10">
    <property type="entry name" value="Glutaredoxin"/>
    <property type="match status" value="1"/>
</dbReference>
<keyword evidence="11" id="KW-0676">Redox-active center</keyword>
<dbReference type="InterPro" id="IPR013766">
    <property type="entry name" value="Thioredoxin_domain"/>
</dbReference>
<dbReference type="SUPFAM" id="SSF52833">
    <property type="entry name" value="Thioredoxin-like"/>
    <property type="match status" value="1"/>
</dbReference>
<feature type="region of interest" description="Disordered" evidence="16">
    <location>
        <begin position="304"/>
        <end position="332"/>
    </location>
</feature>
<dbReference type="EMBL" id="JACYCD010000049">
    <property type="protein sequence ID" value="KAF8707811.1"/>
    <property type="molecule type" value="Genomic_DNA"/>
</dbReference>
<dbReference type="PANTHER" id="PTHR43016">
    <property type="entry name" value="PRESEQUENCE PROTEASE"/>
    <property type="match status" value="1"/>
</dbReference>
<dbReference type="InterPro" id="IPR000866">
    <property type="entry name" value="AhpC/TSA"/>
</dbReference>
<sequence>MCRKKHTYPRQTHKLFFEEEQNEAEIFRNEIRTVMNQVERCTGDGESVRGVIAELKKLSDGAKKLDNPSVTQATTSGLDAMITHLSKKLAPLRSAEELEQSLADTLRELDRTLKEHKNSVTQRKELEAKLAAQRSEMEAKTRTIDAMRQESERARRIEAQMTKMKAEQEALKKELKKAQEDREDARERILVLKRRNHNLVTTNESLKLDLNLSLSARPPSPTRPPSEPTPTKRSSRGSVISIRSQSSPDTKFVSLVSSDDEVRKPTESSSVQFISDDDDEPTLMFREIKQKIRPVKPLLFQQIPHASSSRPPRSVRKRKLAASVPNTPANGGLELRNGKLTRLVATGPKRPSRGVLGGKRRLAANLQTVPPGPKPIRLVGCRTCRRIGIPYAQSSDTTERRISALSERAAQSRFQFRPLATIATTTTPTTHQLPGSMTMPTGAEAFDTHNFELLQRVKLDYADVEASDEMEKQRDRIDRPPIVKGYFVVATEIFNDSGCPHTLEHLVFLGSEQYPYKGVLDNLANRAFSQGTNAWTDTDHTAYTISTAGSQGFLQLLPVYVDHILYPRITDADFVTEVHHINSKAEDAGVVYSEMQGRQNTAGDLMYHKLQTLFNPPGSAYRSETGGLMEALRILKVDQIRDYHKSYYVPHNLCLIVSGKLQTSELLHVLQTKVEPRILEHGQVKPSTWKRPFIETPSAQKPALKGNTKATVDFPEQDESAGEVAVSFQGPEPENFTELKAMELLGLYLTDSPVSPLTKEFVENANPLCTSIYCDNNERATFTSSNIYFSSVPTEQLDALHEKVIAKLKQVVAEGVDMDRIRLVIKRDKLKLKSMLESDGGDVFSNGLITDFLYGKEDGSDIAPSLAEMQRYEELEKWTAKQWEDLLTKYWIESPSVIVGARPSAKLQDKLETDEKARIEAQRKRLGPEGIAKLEEELNKAKAEHDRPIPQDMLTSFPVPDVKGISWIPVQSARNDPFSAKSAKKNELSEHLDKDPTDLPYFVQYDHVQSDFVTISAYLSTTSLPERLRPYISLYLSSFFALPVTQLDGTKISHEDLVKKLDEVTVAYDANCGISGYFGDTVRISIKAEVSQYDAVVGLLRDLLYSPEYVKDRLEVNVAKILQSLPEQKRDGNTIMTGISNSLTFETSKSVSNAGGIITQMEFIPELAKKLQESPDEVVKDMKEFREHVTNPHGIRFTVGGNVLALEQPRSVWKNKFEQIKTDSLEPVSWSKDVLSALGKDPKKKAVVVSMPTIESSYAMHTAQGVVGFDHPDYPALRLACEVLDGTESFLWKLIRGSGLAYGANMSLDAESGLLSFLLYRAPDSYKGFQAGAKAVRGLVDGTIELDETALDAAKSSLVFSLTRRVASPGKAALDSFVNQVLKKVPQDHGRELLDRIQAVDLEGVRRALKTQVLPLFDPATSIAVVASSASKSSDIAEGLKSSGFDVELRTLDLSGDEDTDDSGSEGGNSGSSGSVRVSSLWNFTLFQLFLPPTSRLFTMPAYVQRPAPAFSTTAVEDGMFKEISLKDYLGKWVVLFFWPMDFTFVCPTEILAFNRALPRFHELGVQLIGVSTDSEYAHLAWANTPAKAGGIGPDMKILLASDKSHKISRDYGVLIEDEGIALRGLFIIDPKGILRQITINDLPVGRSVDETIRLVEAFQFTHGEVCPANWNKGDITIKPDPTNSLEYFAAANPQDVPMTNGTAKKRVAEADDGASKKAKAN</sequence>
<evidence type="ECO:0000256" key="10">
    <source>
        <dbReference type="ARBA" id="ARBA00023157"/>
    </source>
</evidence>
<evidence type="ECO:0000313" key="19">
    <source>
        <dbReference type="Proteomes" id="UP000602905"/>
    </source>
</evidence>
<keyword evidence="7" id="KW-0575">Peroxidase</keyword>
<dbReference type="Gene3D" id="3.30.830.10">
    <property type="entry name" value="Metalloenzyme, LuxS/M16 peptidase-like"/>
    <property type="match status" value="4"/>
</dbReference>
<evidence type="ECO:0000313" key="18">
    <source>
        <dbReference type="EMBL" id="KAF8707811.1"/>
    </source>
</evidence>
<feature type="coiled-coil region" evidence="15">
    <location>
        <begin position="92"/>
        <end position="195"/>
    </location>
</feature>
<dbReference type="PROSITE" id="PS51352">
    <property type="entry name" value="THIOREDOXIN_2"/>
    <property type="match status" value="1"/>
</dbReference>
<keyword evidence="9" id="KW-0560">Oxidoreductase</keyword>
<feature type="domain" description="Thioredoxin" evidence="17">
    <location>
        <begin position="1502"/>
        <end position="1661"/>
    </location>
</feature>
<accession>A0A8H7LXN9</accession>
<evidence type="ECO:0000256" key="16">
    <source>
        <dbReference type="SAM" id="MobiDB-lite"/>
    </source>
</evidence>
<keyword evidence="15" id="KW-0175">Coiled coil</keyword>
<dbReference type="Pfam" id="PF00675">
    <property type="entry name" value="Peptidase_M16"/>
    <property type="match status" value="1"/>
</dbReference>
<dbReference type="Proteomes" id="UP000602905">
    <property type="component" value="Unassembled WGS sequence"/>
</dbReference>